<evidence type="ECO:0000313" key="2">
    <source>
        <dbReference type="Proteomes" id="UP000028411"/>
    </source>
</evidence>
<gene>
    <name evidence="1" type="ORF">BV95_04395</name>
</gene>
<reference evidence="1 2" key="1">
    <citation type="submission" date="2014-02" db="EMBL/GenBank/DDBJ databases">
        <title>Whole genome sequence of Sphingobium chlorophenolicum NBRC 16172.</title>
        <authorList>
            <person name="Gan H.M."/>
            <person name="Gan H.Y."/>
            <person name="Chew T.H."/>
            <person name="Savka M.A."/>
        </authorList>
    </citation>
    <scope>NUCLEOTIDE SEQUENCE [LARGE SCALE GENOMIC DNA]</scope>
    <source>
        <strain evidence="1 2">NBRC 16172</strain>
    </source>
</reference>
<dbReference type="AlphaFoldDB" id="A0A081R810"/>
<dbReference type="Proteomes" id="UP000028411">
    <property type="component" value="Unassembled WGS sequence"/>
</dbReference>
<organism evidence="1 2">
    <name type="scientific">Sphingobium chlorophenolicum</name>
    <dbReference type="NCBI Taxonomy" id="46429"/>
    <lineage>
        <taxon>Bacteria</taxon>
        <taxon>Pseudomonadati</taxon>
        <taxon>Pseudomonadota</taxon>
        <taxon>Alphaproteobacteria</taxon>
        <taxon>Sphingomonadales</taxon>
        <taxon>Sphingomonadaceae</taxon>
        <taxon>Sphingobium</taxon>
    </lineage>
</organism>
<dbReference type="EMBL" id="JFHR01000094">
    <property type="protein sequence ID" value="KEQ51333.1"/>
    <property type="molecule type" value="Genomic_DNA"/>
</dbReference>
<proteinExistence type="predicted"/>
<accession>A0A081R810</accession>
<sequence>MIATTISQNITMKPPPSSDALRALAAACAANAFASSGGRVSSLPIASTPASIPPGMSPALKWGVMSLRMIWDDSASVMMPSRP</sequence>
<evidence type="ECO:0000313" key="1">
    <source>
        <dbReference type="EMBL" id="KEQ51333.1"/>
    </source>
</evidence>
<name>A0A081R810_SPHCR</name>
<comment type="caution">
    <text evidence="1">The sequence shown here is derived from an EMBL/GenBank/DDBJ whole genome shotgun (WGS) entry which is preliminary data.</text>
</comment>
<protein>
    <submittedName>
        <fullName evidence="1">Uncharacterized protein</fullName>
    </submittedName>
</protein>